<evidence type="ECO:0000256" key="2">
    <source>
        <dbReference type="ARBA" id="ARBA00004613"/>
    </source>
</evidence>
<keyword evidence="9" id="KW-0479">Metal-binding</keyword>
<feature type="region of interest" description="Disordered" evidence="10">
    <location>
        <begin position="88"/>
        <end position="154"/>
    </location>
</feature>
<keyword evidence="9" id="KW-0408">Iron</keyword>
<dbReference type="GO" id="GO:0005576">
    <property type="term" value="C:extracellular region"/>
    <property type="evidence" value="ECO:0007669"/>
    <property type="project" value="UniProtKB-SubCell"/>
</dbReference>
<comment type="subcellular location">
    <subcellularLocation>
        <location evidence="1">Membrane</location>
        <topology evidence="1">Lipid-anchor</topology>
        <topology evidence="1">GPI-anchor</topology>
    </subcellularLocation>
    <subcellularLocation>
        <location evidence="2">Secreted</location>
    </subcellularLocation>
</comment>
<sequence>MKATLFLAAAGLVAAQDFTGQPKCAIKCLEEYVPKAGCDLEDTACQCDPAFQEKLTPQISPCLMKECEAADLPKALAAAQVACEGYASASGKSSGSETGTTAPTATESESESETETETASEEETETETETASEEETETETDEMSGTVTASVDTSITGSVTLPAIFSTTTDMPATPGPNNKTTTKGTQTGGSGSDDEETGTGSGSETSATGTAVETGNGAAVTGPAFGGFLAILAAFFAL</sequence>
<evidence type="ECO:0000256" key="6">
    <source>
        <dbReference type="ARBA" id="ARBA00022729"/>
    </source>
</evidence>
<keyword evidence="8" id="KW-0449">Lipoprotein</keyword>
<evidence type="ECO:0000256" key="3">
    <source>
        <dbReference type="ARBA" id="ARBA00010031"/>
    </source>
</evidence>
<evidence type="ECO:0000313" key="13">
    <source>
        <dbReference type="EMBL" id="RSL73348.1"/>
    </source>
</evidence>
<keyword evidence="5" id="KW-0336">GPI-anchor</keyword>
<comment type="similarity">
    <text evidence="3">Belongs to the RBT5 family.</text>
</comment>
<feature type="compositionally biased region" description="Low complexity" evidence="10">
    <location>
        <begin position="88"/>
        <end position="107"/>
    </location>
</feature>
<dbReference type="EMBL" id="NKCI01000002">
    <property type="protein sequence ID" value="RSL73348.1"/>
    <property type="molecule type" value="Genomic_DNA"/>
</dbReference>
<dbReference type="AlphaFoldDB" id="A0A428R749"/>
<feature type="signal peptide" evidence="11">
    <location>
        <begin position="1"/>
        <end position="15"/>
    </location>
</feature>
<dbReference type="GO" id="GO:0046872">
    <property type="term" value="F:metal ion binding"/>
    <property type="evidence" value="ECO:0007669"/>
    <property type="project" value="UniProtKB-UniRule"/>
</dbReference>
<keyword evidence="5" id="KW-0472">Membrane</keyword>
<dbReference type="PROSITE" id="PS52012">
    <property type="entry name" value="CFEM"/>
    <property type="match status" value="1"/>
</dbReference>
<evidence type="ECO:0000256" key="8">
    <source>
        <dbReference type="ARBA" id="ARBA00023288"/>
    </source>
</evidence>
<comment type="caution">
    <text evidence="9">Lacks conserved residue(s) required for the propagation of feature annotation.</text>
</comment>
<feature type="compositionally biased region" description="Low complexity" evidence="10">
    <location>
        <begin position="176"/>
        <end position="186"/>
    </location>
</feature>
<feature type="compositionally biased region" description="Low complexity" evidence="10">
    <location>
        <begin position="203"/>
        <end position="212"/>
    </location>
</feature>
<keyword evidence="7 9" id="KW-1015">Disulfide bond</keyword>
<organism evidence="13 14">
    <name type="scientific">Fusarium duplospermum</name>
    <dbReference type="NCBI Taxonomy" id="1325734"/>
    <lineage>
        <taxon>Eukaryota</taxon>
        <taxon>Fungi</taxon>
        <taxon>Dikarya</taxon>
        <taxon>Ascomycota</taxon>
        <taxon>Pezizomycotina</taxon>
        <taxon>Sordariomycetes</taxon>
        <taxon>Hypocreomycetidae</taxon>
        <taxon>Hypocreales</taxon>
        <taxon>Nectriaceae</taxon>
        <taxon>Fusarium</taxon>
        <taxon>Fusarium solani species complex</taxon>
    </lineage>
</organism>
<feature type="domain" description="CFEM" evidence="12">
    <location>
        <begin position="1"/>
        <end position="110"/>
    </location>
</feature>
<feature type="disulfide bond" evidence="9">
    <location>
        <begin position="38"/>
        <end position="45"/>
    </location>
</feature>
<name>A0A428R749_9HYPO</name>
<keyword evidence="5" id="KW-0325">Glycoprotein</keyword>
<dbReference type="InterPro" id="IPR008427">
    <property type="entry name" value="Extracellular_membr_CFEM_dom"/>
</dbReference>
<evidence type="ECO:0000256" key="5">
    <source>
        <dbReference type="ARBA" id="ARBA00022622"/>
    </source>
</evidence>
<dbReference type="Proteomes" id="UP000288168">
    <property type="component" value="Unassembled WGS sequence"/>
</dbReference>
<dbReference type="Pfam" id="PF05730">
    <property type="entry name" value="CFEM"/>
    <property type="match status" value="1"/>
</dbReference>
<evidence type="ECO:0000256" key="4">
    <source>
        <dbReference type="ARBA" id="ARBA00022525"/>
    </source>
</evidence>
<keyword evidence="14" id="KW-1185">Reference proteome</keyword>
<feature type="compositionally biased region" description="Acidic residues" evidence="10">
    <location>
        <begin position="108"/>
        <end position="142"/>
    </location>
</feature>
<dbReference type="GO" id="GO:0098552">
    <property type="term" value="C:side of membrane"/>
    <property type="evidence" value="ECO:0007669"/>
    <property type="project" value="UniProtKB-KW"/>
</dbReference>
<keyword evidence="9" id="KW-0349">Heme</keyword>
<evidence type="ECO:0000256" key="7">
    <source>
        <dbReference type="ARBA" id="ARBA00023157"/>
    </source>
</evidence>
<evidence type="ECO:0000256" key="10">
    <source>
        <dbReference type="SAM" id="MobiDB-lite"/>
    </source>
</evidence>
<evidence type="ECO:0000259" key="12">
    <source>
        <dbReference type="PROSITE" id="PS52012"/>
    </source>
</evidence>
<evidence type="ECO:0000256" key="11">
    <source>
        <dbReference type="SAM" id="SignalP"/>
    </source>
</evidence>
<proteinExistence type="inferred from homology"/>
<feature type="binding site" description="axial binding residue" evidence="9">
    <location>
        <position position="42"/>
    </location>
    <ligand>
        <name>heme</name>
        <dbReference type="ChEBI" id="CHEBI:30413"/>
    </ligand>
    <ligandPart>
        <name>Fe</name>
        <dbReference type="ChEBI" id="CHEBI:18248"/>
    </ligandPart>
</feature>
<feature type="compositionally biased region" description="Polar residues" evidence="10">
    <location>
        <begin position="143"/>
        <end position="154"/>
    </location>
</feature>
<keyword evidence="4" id="KW-0964">Secreted</keyword>
<dbReference type="OrthoDB" id="3559948at2759"/>
<protein>
    <recommendedName>
        <fullName evidence="12">CFEM domain-containing protein</fullName>
    </recommendedName>
</protein>
<evidence type="ECO:0000313" key="14">
    <source>
        <dbReference type="Proteomes" id="UP000288168"/>
    </source>
</evidence>
<keyword evidence="6 11" id="KW-0732">Signal</keyword>
<accession>A0A428R749</accession>
<evidence type="ECO:0000256" key="1">
    <source>
        <dbReference type="ARBA" id="ARBA00004589"/>
    </source>
</evidence>
<dbReference type="STRING" id="1325734.A0A428R749"/>
<reference evidence="13 14" key="1">
    <citation type="submission" date="2017-06" db="EMBL/GenBank/DDBJ databases">
        <title>Comparative genomic analysis of Ambrosia Fusariam Clade fungi.</title>
        <authorList>
            <person name="Stajich J.E."/>
            <person name="Carrillo J."/>
            <person name="Kijimoto T."/>
            <person name="Eskalen A."/>
            <person name="O'Donnell K."/>
            <person name="Kasson M."/>
        </authorList>
    </citation>
    <scope>NUCLEOTIDE SEQUENCE [LARGE SCALE GENOMIC DNA]</scope>
    <source>
        <strain evidence="13 14">NRRL62584</strain>
    </source>
</reference>
<feature type="chain" id="PRO_5019504134" description="CFEM domain-containing protein" evidence="11">
    <location>
        <begin position="16"/>
        <end position="239"/>
    </location>
</feature>
<feature type="region of interest" description="Disordered" evidence="10">
    <location>
        <begin position="167"/>
        <end position="224"/>
    </location>
</feature>
<comment type="caution">
    <text evidence="13">The sequence shown here is derived from an EMBL/GenBank/DDBJ whole genome shotgun (WGS) entry which is preliminary data.</text>
</comment>
<evidence type="ECO:0000256" key="9">
    <source>
        <dbReference type="PROSITE-ProRule" id="PRU01356"/>
    </source>
</evidence>
<gene>
    <name evidence="13" type="ORF">CEP54_000556</name>
</gene>